<sequence length="37" mass="4323">MARQIISFPFSAAAVFNIYIEEYLYMIYVTLSIELDS</sequence>
<proteinExistence type="predicted"/>
<protein>
    <submittedName>
        <fullName evidence="1">Uncharacterized protein</fullName>
    </submittedName>
</protein>
<name>A0A445MVF0_9BACT</name>
<evidence type="ECO:0000313" key="1">
    <source>
        <dbReference type="EMBL" id="SPD73331.1"/>
    </source>
</evidence>
<dbReference type="EMBL" id="OJIN01000091">
    <property type="protein sequence ID" value="SPD73331.1"/>
    <property type="molecule type" value="Genomic_DNA"/>
</dbReference>
<dbReference type="AlphaFoldDB" id="A0A445MVF0"/>
<gene>
    <name evidence="1" type="ORF">PITCH_A1800017</name>
</gene>
<accession>A0A445MVF0</accession>
<reference evidence="1" key="1">
    <citation type="submission" date="2018-01" db="EMBL/GenBank/DDBJ databases">
        <authorList>
            <person name="Regsiter A."/>
            <person name="William W."/>
        </authorList>
    </citation>
    <scope>NUCLEOTIDE SEQUENCE</scope>
    <source>
        <strain evidence="1">TRIP AH-1</strain>
    </source>
</reference>
<organism evidence="1">
    <name type="scientific">uncultured Desulfobacterium sp</name>
    <dbReference type="NCBI Taxonomy" id="201089"/>
    <lineage>
        <taxon>Bacteria</taxon>
        <taxon>Pseudomonadati</taxon>
        <taxon>Thermodesulfobacteriota</taxon>
        <taxon>Desulfobacteria</taxon>
        <taxon>Desulfobacterales</taxon>
        <taxon>Desulfobacteriaceae</taxon>
        <taxon>Desulfobacterium</taxon>
        <taxon>environmental samples</taxon>
    </lineage>
</organism>